<evidence type="ECO:0000256" key="1">
    <source>
        <dbReference type="ARBA" id="ARBA00022491"/>
    </source>
</evidence>
<dbReference type="PANTHER" id="PTHR30055:SF234">
    <property type="entry name" value="HTH-TYPE TRANSCRIPTIONAL REGULATOR BETI"/>
    <property type="match status" value="1"/>
</dbReference>
<protein>
    <recommendedName>
        <fullName evidence="6">HTH tetR-type domain-containing protein</fullName>
    </recommendedName>
</protein>
<dbReference type="SUPFAM" id="SSF48498">
    <property type="entry name" value="Tetracyclin repressor-like, C-terminal domain"/>
    <property type="match status" value="1"/>
</dbReference>
<dbReference type="InterPro" id="IPR050109">
    <property type="entry name" value="HTH-type_TetR-like_transc_reg"/>
</dbReference>
<dbReference type="InterPro" id="IPR009057">
    <property type="entry name" value="Homeodomain-like_sf"/>
</dbReference>
<sequence length="257" mass="27277">MRSWGSPSCGILQAIVALVSARLAGVRLRVVIIDLAINREDTYAGETMSSTSSRPRIRKAPAERAAEIVAAATAIAREQGLSALTLRAIAERAGVASGLVAHYEPSMDDLVARVYADLVEEEVRDVEQVVGAVADPAERLGALIETLMDGGRDELTVVWVEGWAMARRNDALAVAVRAQMQRWQTLVEAIVADGCRTGAFSTTEPGEVAWELIGMIDGLNAQSLARGTDTTRFAPRTARAAEALVGARPGSVAVTAR</sequence>
<evidence type="ECO:0000256" key="5">
    <source>
        <dbReference type="PROSITE-ProRule" id="PRU00335"/>
    </source>
</evidence>
<dbReference type="InterPro" id="IPR039538">
    <property type="entry name" value="BetI_C"/>
</dbReference>
<organism evidence="7 8">
    <name type="scientific">Microbacterium yannicii</name>
    <dbReference type="NCBI Taxonomy" id="671622"/>
    <lineage>
        <taxon>Bacteria</taxon>
        <taxon>Bacillati</taxon>
        <taxon>Actinomycetota</taxon>
        <taxon>Actinomycetes</taxon>
        <taxon>Micrococcales</taxon>
        <taxon>Microbacteriaceae</taxon>
        <taxon>Microbacterium</taxon>
    </lineage>
</organism>
<dbReference type="InterPro" id="IPR001647">
    <property type="entry name" value="HTH_TetR"/>
</dbReference>
<dbReference type="Pfam" id="PF00440">
    <property type="entry name" value="TetR_N"/>
    <property type="match status" value="1"/>
</dbReference>
<proteinExistence type="predicted"/>
<gene>
    <name evidence="7" type="ORF">GCM10025760_11570</name>
</gene>
<dbReference type="Gene3D" id="1.10.357.10">
    <property type="entry name" value="Tetracycline Repressor, domain 2"/>
    <property type="match status" value="1"/>
</dbReference>
<keyword evidence="1" id="KW-0678">Repressor</keyword>
<feature type="DNA-binding region" description="H-T-H motif" evidence="5">
    <location>
        <begin position="85"/>
        <end position="104"/>
    </location>
</feature>
<evidence type="ECO:0000256" key="3">
    <source>
        <dbReference type="ARBA" id="ARBA00023125"/>
    </source>
</evidence>
<evidence type="ECO:0000313" key="7">
    <source>
        <dbReference type="EMBL" id="GAA5088720.1"/>
    </source>
</evidence>
<name>A0ABP9M2W6_9MICO</name>
<dbReference type="PANTHER" id="PTHR30055">
    <property type="entry name" value="HTH-TYPE TRANSCRIPTIONAL REGULATOR RUTR"/>
    <property type="match status" value="1"/>
</dbReference>
<dbReference type="InterPro" id="IPR036271">
    <property type="entry name" value="Tet_transcr_reg_TetR-rel_C_sf"/>
</dbReference>
<feature type="domain" description="HTH tetR-type" evidence="6">
    <location>
        <begin position="62"/>
        <end position="122"/>
    </location>
</feature>
<evidence type="ECO:0000256" key="4">
    <source>
        <dbReference type="ARBA" id="ARBA00023163"/>
    </source>
</evidence>
<dbReference type="EMBL" id="BAABKZ010000001">
    <property type="protein sequence ID" value="GAA5088720.1"/>
    <property type="molecule type" value="Genomic_DNA"/>
</dbReference>
<dbReference type="Pfam" id="PF13977">
    <property type="entry name" value="TetR_C_6"/>
    <property type="match status" value="1"/>
</dbReference>
<reference evidence="8" key="1">
    <citation type="journal article" date="2019" name="Int. J. Syst. Evol. Microbiol.">
        <title>The Global Catalogue of Microorganisms (GCM) 10K type strain sequencing project: providing services to taxonomists for standard genome sequencing and annotation.</title>
        <authorList>
            <consortium name="The Broad Institute Genomics Platform"/>
            <consortium name="The Broad Institute Genome Sequencing Center for Infectious Disease"/>
            <person name="Wu L."/>
            <person name="Ma J."/>
        </authorList>
    </citation>
    <scope>NUCLEOTIDE SEQUENCE [LARGE SCALE GENOMIC DNA]</scope>
    <source>
        <strain evidence="8">JCM 18959</strain>
    </source>
</reference>
<accession>A0ABP9M2W6</accession>
<dbReference type="Proteomes" id="UP001501407">
    <property type="component" value="Unassembled WGS sequence"/>
</dbReference>
<keyword evidence="8" id="KW-1185">Reference proteome</keyword>
<keyword evidence="3 5" id="KW-0238">DNA-binding</keyword>
<dbReference type="SUPFAM" id="SSF46689">
    <property type="entry name" value="Homeodomain-like"/>
    <property type="match status" value="1"/>
</dbReference>
<dbReference type="PROSITE" id="PS50977">
    <property type="entry name" value="HTH_TETR_2"/>
    <property type="match status" value="1"/>
</dbReference>
<comment type="caution">
    <text evidence="7">The sequence shown here is derived from an EMBL/GenBank/DDBJ whole genome shotgun (WGS) entry which is preliminary data.</text>
</comment>
<evidence type="ECO:0000259" key="6">
    <source>
        <dbReference type="PROSITE" id="PS50977"/>
    </source>
</evidence>
<evidence type="ECO:0000256" key="2">
    <source>
        <dbReference type="ARBA" id="ARBA00023015"/>
    </source>
</evidence>
<evidence type="ECO:0000313" key="8">
    <source>
        <dbReference type="Proteomes" id="UP001501407"/>
    </source>
</evidence>
<keyword evidence="4" id="KW-0804">Transcription</keyword>
<keyword evidence="2" id="KW-0805">Transcription regulation</keyword>